<dbReference type="GO" id="GO:0000976">
    <property type="term" value="F:transcription cis-regulatory region binding"/>
    <property type="evidence" value="ECO:0007669"/>
    <property type="project" value="TreeGrafter"/>
</dbReference>
<evidence type="ECO:0000313" key="6">
    <source>
        <dbReference type="EMBL" id="KMQ75987.1"/>
    </source>
</evidence>
<dbReference type="EMBL" id="LFBU01000001">
    <property type="protein sequence ID" value="KMQ75987.1"/>
    <property type="molecule type" value="Genomic_DNA"/>
</dbReference>
<evidence type="ECO:0000259" key="5">
    <source>
        <dbReference type="PROSITE" id="PS50931"/>
    </source>
</evidence>
<dbReference type="SUPFAM" id="SSF53850">
    <property type="entry name" value="Periplasmic binding protein-like II"/>
    <property type="match status" value="1"/>
</dbReference>
<name>A0A0J7JD11_9GAMM</name>
<keyword evidence="3" id="KW-0238">DNA-binding</keyword>
<proteinExistence type="inferred from homology"/>
<dbReference type="STRING" id="1658765.Msub_12196"/>
<dbReference type="GO" id="GO:0003700">
    <property type="term" value="F:DNA-binding transcription factor activity"/>
    <property type="evidence" value="ECO:0007669"/>
    <property type="project" value="InterPro"/>
</dbReference>
<dbReference type="PANTHER" id="PTHR30126">
    <property type="entry name" value="HTH-TYPE TRANSCRIPTIONAL REGULATOR"/>
    <property type="match status" value="1"/>
</dbReference>
<feature type="domain" description="HTH lysR-type" evidence="5">
    <location>
        <begin position="8"/>
        <end position="65"/>
    </location>
</feature>
<accession>A0A0J7JD11</accession>
<evidence type="ECO:0000256" key="2">
    <source>
        <dbReference type="ARBA" id="ARBA00023015"/>
    </source>
</evidence>
<dbReference type="Gene3D" id="1.10.10.10">
    <property type="entry name" value="Winged helix-like DNA-binding domain superfamily/Winged helix DNA-binding domain"/>
    <property type="match status" value="1"/>
</dbReference>
<dbReference type="AlphaFoldDB" id="A0A0J7JD11"/>
<organism evidence="6 7">
    <name type="scientific">Marinobacter subterrani</name>
    <dbReference type="NCBI Taxonomy" id="1658765"/>
    <lineage>
        <taxon>Bacteria</taxon>
        <taxon>Pseudomonadati</taxon>
        <taxon>Pseudomonadota</taxon>
        <taxon>Gammaproteobacteria</taxon>
        <taxon>Pseudomonadales</taxon>
        <taxon>Marinobacteraceae</taxon>
        <taxon>Marinobacter</taxon>
    </lineage>
</organism>
<sequence>MQDKLHKVTLRQLQIFLVAAETLSFLRAAEILELTPPAVSMQMGSLGEELGAALFEKKGRHIVLTVAGEKLVPYARRITQTLKEASEAIQELQGVERRTVKVAMVTTSRNFGPHLVAKFQADHPEAKLDISIANRRNVIDLLENEQVDLALMGRTPHRIEVDVAPFAKHPYVIIASPNHPLAESRGIEPGQLTGETFLARESGSGTRMVLEHFFEDRGLDMPRIQEMSSNENIKQAVMANMGLAVISKHTFHLELLTGRLVELDVQGMPELRTWYVVHLKDKELSSAAAQFKQFVESEGPAFMAEFFGSGY</sequence>
<protein>
    <submittedName>
        <fullName evidence="6">Transcriptional regulator, LysR family</fullName>
    </submittedName>
</protein>
<comment type="similarity">
    <text evidence="1">Belongs to the LysR transcriptional regulatory family.</text>
</comment>
<dbReference type="InterPro" id="IPR036390">
    <property type="entry name" value="WH_DNA-bd_sf"/>
</dbReference>
<keyword evidence="4" id="KW-0804">Transcription</keyword>
<dbReference type="Pfam" id="PF00126">
    <property type="entry name" value="HTH_1"/>
    <property type="match status" value="1"/>
</dbReference>
<dbReference type="SUPFAM" id="SSF46785">
    <property type="entry name" value="Winged helix' DNA-binding domain"/>
    <property type="match status" value="1"/>
</dbReference>
<dbReference type="Pfam" id="PF03466">
    <property type="entry name" value="LysR_substrate"/>
    <property type="match status" value="1"/>
</dbReference>
<evidence type="ECO:0000256" key="4">
    <source>
        <dbReference type="ARBA" id="ARBA00023163"/>
    </source>
</evidence>
<keyword evidence="2" id="KW-0805">Transcription regulation</keyword>
<dbReference type="Proteomes" id="UP000036102">
    <property type="component" value="Unassembled WGS sequence"/>
</dbReference>
<dbReference type="RefSeq" id="WP_048496025.1">
    <property type="nucleotide sequence ID" value="NZ_LFBU01000001.1"/>
</dbReference>
<comment type="caution">
    <text evidence="6">The sequence shown here is derived from an EMBL/GenBank/DDBJ whole genome shotgun (WGS) entry which is preliminary data.</text>
</comment>
<dbReference type="PATRIC" id="fig|1658765.3.peg.2201"/>
<evidence type="ECO:0000256" key="3">
    <source>
        <dbReference type="ARBA" id="ARBA00023125"/>
    </source>
</evidence>
<dbReference type="PROSITE" id="PS50931">
    <property type="entry name" value="HTH_LYSR"/>
    <property type="match status" value="1"/>
</dbReference>
<dbReference type="InterPro" id="IPR036388">
    <property type="entry name" value="WH-like_DNA-bd_sf"/>
</dbReference>
<dbReference type="Gene3D" id="3.40.190.290">
    <property type="match status" value="1"/>
</dbReference>
<reference evidence="6 7" key="1">
    <citation type="submission" date="2015-06" db="EMBL/GenBank/DDBJ databases">
        <title>Marinobacter subterrani, a genetically tractable neutrophilic iron-oxidizing strain isolated from the Soudan Iron Mine.</title>
        <authorList>
            <person name="Bonis B.M."/>
            <person name="Gralnick J.A."/>
        </authorList>
    </citation>
    <scope>NUCLEOTIDE SEQUENCE [LARGE SCALE GENOMIC DNA]</scope>
    <source>
        <strain evidence="6 7">JG233</strain>
    </source>
</reference>
<dbReference type="InterPro" id="IPR005119">
    <property type="entry name" value="LysR_subst-bd"/>
</dbReference>
<dbReference type="InterPro" id="IPR000847">
    <property type="entry name" value="LysR_HTH_N"/>
</dbReference>
<dbReference type="OrthoDB" id="9785745at2"/>
<gene>
    <name evidence="6" type="ORF">Msub_12196</name>
</gene>
<evidence type="ECO:0000256" key="1">
    <source>
        <dbReference type="ARBA" id="ARBA00009437"/>
    </source>
</evidence>
<evidence type="ECO:0000313" key="7">
    <source>
        <dbReference type="Proteomes" id="UP000036102"/>
    </source>
</evidence>
<dbReference type="PANTHER" id="PTHR30126:SF5">
    <property type="entry name" value="HTH-TYPE TRANSCRIPTIONAL ACTIVATOR CMPR"/>
    <property type="match status" value="1"/>
</dbReference>
<keyword evidence="7" id="KW-1185">Reference proteome</keyword>